<reference evidence="2" key="2">
    <citation type="submission" date="2021-01" db="EMBL/GenBank/DDBJ databases">
        <authorList>
            <person name="Schikora-Tamarit M.A."/>
        </authorList>
    </citation>
    <scope>NUCLEOTIDE SEQUENCE</scope>
    <source>
        <strain evidence="2">CBS2887</strain>
    </source>
</reference>
<dbReference type="OrthoDB" id="72772at2759"/>
<proteinExistence type="predicted"/>
<dbReference type="Pfam" id="PF17649">
    <property type="entry name" value="VPS38"/>
    <property type="match status" value="1"/>
</dbReference>
<keyword evidence="1" id="KW-0175">Coiled coil</keyword>
<evidence type="ECO:0000256" key="1">
    <source>
        <dbReference type="ARBA" id="ARBA00023054"/>
    </source>
</evidence>
<evidence type="ECO:0000313" key="2">
    <source>
        <dbReference type="EMBL" id="KAH3674578.1"/>
    </source>
</evidence>
<name>A0A9P8PLQ2_WICPI</name>
<sequence>MSPITPQNQPPNTLIISSSVPSTQTTTTSASAQFHAGPILDPSSLNISSTLRSITEDTGKPVLGNQWRVVNLDEAIISPQMRKLRHLQNVALKEFRPDIGRSDPGEIWAYDVFYTVSVETAEAGFLYEEADASASVEQTKDNNQEEIYHISEISSNVILNSTFQQFQLSSSLHSQSFILRIYVSRHGCEQWELSHEFTVNLSQLLYLGPLIDEISIPIGKPSATPLVLITLLDGVYILPPSLEFINSYRRVVSNVSESKSFDGSWGGNGRVPSLTYGDFLKLMSLEKYVCEIDERKGQLASEIESWCEEVLVRDVCQVRNKVMLLREAVCKCQDEVQDLETRVRDTAIDDNAQCEDQESKLRQVLTDFSTLQEVNDLMVCEISQIKSKLIHKLLTIIPISDQYTTATRRNTRLVSLPRLKISSFLPSTSPTSVNPNLPLLPIQTQPQIIDKELLNTTIGNLTHLLTILSRVFQIPVRYDIKYIGSYSFIIDSINSKLQSERFPLFVADWVNATETQSSQRQRQRLRYAIGLLNCVIQDLENGI</sequence>
<accession>A0A9P8PLQ2</accession>
<gene>
    <name evidence="2" type="ORF">WICPIJ_009536</name>
</gene>
<dbReference type="EMBL" id="JAEUBG010005498">
    <property type="protein sequence ID" value="KAH3674578.1"/>
    <property type="molecule type" value="Genomic_DNA"/>
</dbReference>
<dbReference type="GO" id="GO:0005768">
    <property type="term" value="C:endosome"/>
    <property type="evidence" value="ECO:0007669"/>
    <property type="project" value="TreeGrafter"/>
</dbReference>
<evidence type="ECO:0000313" key="3">
    <source>
        <dbReference type="Proteomes" id="UP000774326"/>
    </source>
</evidence>
<organism evidence="2 3">
    <name type="scientific">Wickerhamomyces pijperi</name>
    <name type="common">Yeast</name>
    <name type="synonym">Pichia pijperi</name>
    <dbReference type="NCBI Taxonomy" id="599730"/>
    <lineage>
        <taxon>Eukaryota</taxon>
        <taxon>Fungi</taxon>
        <taxon>Dikarya</taxon>
        <taxon>Ascomycota</taxon>
        <taxon>Saccharomycotina</taxon>
        <taxon>Saccharomycetes</taxon>
        <taxon>Phaffomycetales</taxon>
        <taxon>Wickerhamomycetaceae</taxon>
        <taxon>Wickerhamomyces</taxon>
    </lineage>
</organism>
<dbReference type="PANTHER" id="PTHR15157">
    <property type="entry name" value="UV RADIATION RESISTANCE-ASSOCIATED GENE PROTEIN"/>
    <property type="match status" value="1"/>
</dbReference>
<dbReference type="InterPro" id="IPR040939">
    <property type="entry name" value="Vps38"/>
</dbReference>
<dbReference type="GO" id="GO:0035493">
    <property type="term" value="P:SNARE complex assembly"/>
    <property type="evidence" value="ECO:0007669"/>
    <property type="project" value="TreeGrafter"/>
</dbReference>
<reference evidence="2" key="1">
    <citation type="journal article" date="2021" name="Open Biol.">
        <title>Shared evolutionary footprints suggest mitochondrial oxidative damage underlies multiple complex I losses in fungi.</title>
        <authorList>
            <person name="Schikora-Tamarit M.A."/>
            <person name="Marcet-Houben M."/>
            <person name="Nosek J."/>
            <person name="Gabaldon T."/>
        </authorList>
    </citation>
    <scope>NUCLEOTIDE SEQUENCE</scope>
    <source>
        <strain evidence="2">CBS2887</strain>
    </source>
</reference>
<dbReference type="AlphaFoldDB" id="A0A9P8PLQ2"/>
<keyword evidence="3" id="KW-1185">Reference proteome</keyword>
<dbReference type="Proteomes" id="UP000774326">
    <property type="component" value="Unassembled WGS sequence"/>
</dbReference>
<protein>
    <submittedName>
        <fullName evidence="2">Uncharacterized protein</fullName>
    </submittedName>
</protein>
<dbReference type="GO" id="GO:0034272">
    <property type="term" value="C:phosphatidylinositol 3-kinase complex, class III, type II"/>
    <property type="evidence" value="ECO:0007669"/>
    <property type="project" value="InterPro"/>
</dbReference>
<dbReference type="GO" id="GO:0000149">
    <property type="term" value="F:SNARE binding"/>
    <property type="evidence" value="ECO:0007669"/>
    <property type="project" value="TreeGrafter"/>
</dbReference>
<comment type="caution">
    <text evidence="2">The sequence shown here is derived from an EMBL/GenBank/DDBJ whole genome shotgun (WGS) entry which is preliminary data.</text>
</comment>
<dbReference type="GO" id="GO:0000323">
    <property type="term" value="C:lytic vacuole"/>
    <property type="evidence" value="ECO:0007669"/>
    <property type="project" value="TreeGrafter"/>
</dbReference>
<dbReference type="PANTHER" id="PTHR15157:SF5">
    <property type="entry name" value="UV RADIATION RESISTANCE-ASSOCIATED GENE PROTEIN"/>
    <property type="match status" value="1"/>
</dbReference>